<dbReference type="CDD" id="cd09917">
    <property type="entry name" value="F-box_SF"/>
    <property type="match status" value="1"/>
</dbReference>
<sequence>SEFPGMENHQLEKRSRIETTSTNLLDLPDEIIEIIISHLDLASRNRIRVNRRLNEIESKIKMEKESEGIWKDVKIYWLPSRTVANVVFDTYRYQRNDIRSNSDLSVESCERIVRNVKFGYLEVSMDFEKKSQFELMEKLRFASAETLWINRYDIEVKRTDKINFPFVRDLIKGMEFVHINLVCTSFSFDEISILRENIRESASGRLTLHVTHEMAISLMDQWMGVNFCSLIDDLRLSSDGEKSEK</sequence>
<comment type="caution">
    <text evidence="2">The sequence shown here is derived from an EMBL/GenBank/DDBJ whole genome shotgun (WGS) entry which is preliminary data.</text>
</comment>
<dbReference type="Proteomes" id="UP001432322">
    <property type="component" value="Unassembled WGS sequence"/>
</dbReference>
<dbReference type="EMBL" id="BTSY01000005">
    <property type="protein sequence ID" value="GMT26988.1"/>
    <property type="molecule type" value="Genomic_DNA"/>
</dbReference>
<dbReference type="InterPro" id="IPR001810">
    <property type="entry name" value="F-box_dom"/>
</dbReference>
<evidence type="ECO:0000259" key="1">
    <source>
        <dbReference type="PROSITE" id="PS50181"/>
    </source>
</evidence>
<keyword evidence="3" id="KW-1185">Reference proteome</keyword>
<name>A0AAV5W625_9BILA</name>
<protein>
    <recommendedName>
        <fullName evidence="1">F-box domain-containing protein</fullName>
    </recommendedName>
</protein>
<reference evidence="2" key="1">
    <citation type="submission" date="2023-10" db="EMBL/GenBank/DDBJ databases">
        <title>Genome assembly of Pristionchus species.</title>
        <authorList>
            <person name="Yoshida K."/>
            <person name="Sommer R.J."/>
        </authorList>
    </citation>
    <scope>NUCLEOTIDE SEQUENCE</scope>
    <source>
        <strain evidence="2">RS5133</strain>
    </source>
</reference>
<dbReference type="AlphaFoldDB" id="A0AAV5W625"/>
<organism evidence="2 3">
    <name type="scientific">Pristionchus fissidentatus</name>
    <dbReference type="NCBI Taxonomy" id="1538716"/>
    <lineage>
        <taxon>Eukaryota</taxon>
        <taxon>Metazoa</taxon>
        <taxon>Ecdysozoa</taxon>
        <taxon>Nematoda</taxon>
        <taxon>Chromadorea</taxon>
        <taxon>Rhabditida</taxon>
        <taxon>Rhabditina</taxon>
        <taxon>Diplogasteromorpha</taxon>
        <taxon>Diplogasteroidea</taxon>
        <taxon>Neodiplogasteridae</taxon>
        <taxon>Pristionchus</taxon>
    </lineage>
</organism>
<evidence type="ECO:0000313" key="3">
    <source>
        <dbReference type="Proteomes" id="UP001432322"/>
    </source>
</evidence>
<dbReference type="PROSITE" id="PS50181">
    <property type="entry name" value="FBOX"/>
    <property type="match status" value="1"/>
</dbReference>
<gene>
    <name evidence="2" type="ORF">PFISCL1PPCAC_18285</name>
</gene>
<accession>A0AAV5W625</accession>
<feature type="non-terminal residue" evidence="2">
    <location>
        <position position="1"/>
    </location>
</feature>
<evidence type="ECO:0000313" key="2">
    <source>
        <dbReference type="EMBL" id="GMT26988.1"/>
    </source>
</evidence>
<proteinExistence type="predicted"/>
<feature type="domain" description="F-box" evidence="1">
    <location>
        <begin position="21"/>
        <end position="73"/>
    </location>
</feature>